<dbReference type="SUPFAM" id="SSF53067">
    <property type="entry name" value="Actin-like ATPase domain"/>
    <property type="match status" value="1"/>
</dbReference>
<dbReference type="GeneID" id="37229239"/>
<sequence>MAHNRFIVGVDFGTTKSGKPEIVPLAPSPRSPWILELTWTWSSVVSYTHTTSTQDPTWWRPNRGSWIIPSVMDYDEEGRLVWGQPATKRPNPLVWAKLLVDGSPDVDVAGSNLQDILRGRFNDLGDRSLTTVIGDYLGALRAGVVADLKAHDLQPQVDWQGHLPRSGRAGRLCTGGPPSVFSVRGGGLIQAGDAVVVCDCGGATTDLATLVMDANDQFDLQGQAKRASERCGGADIDLSLLRNLTLRTNPPANAAEAADARLAVRMAKEHFTGDGPVPIPSQPREGWPGMSRAYRFTKTACRNAFKVVVENVVGQILDQISQAGTRITKLILLGGVATSQYFRDQVLDALRRVLGNQLPTLLPPFPNAIGAVSAGAALQGRNHGRPRYFQSHRTYTIALPRVDWAAAQGPQETHQLHIAISPGRLPPFNSSVLSGSFDTVLGFRPNQQGPHIATCRRGDPTNPNRG</sequence>
<dbReference type="CDD" id="cd10170">
    <property type="entry name" value="ASKHA_NBD_HSP70"/>
    <property type="match status" value="1"/>
</dbReference>
<organism evidence="1 2">
    <name type="scientific">Aspergillus ibericus CBS 121593</name>
    <dbReference type="NCBI Taxonomy" id="1448316"/>
    <lineage>
        <taxon>Eukaryota</taxon>
        <taxon>Fungi</taxon>
        <taxon>Dikarya</taxon>
        <taxon>Ascomycota</taxon>
        <taxon>Pezizomycotina</taxon>
        <taxon>Eurotiomycetes</taxon>
        <taxon>Eurotiomycetidae</taxon>
        <taxon>Eurotiales</taxon>
        <taxon>Aspergillaceae</taxon>
        <taxon>Aspergillus</taxon>
        <taxon>Aspergillus subgen. Circumdati</taxon>
    </lineage>
</organism>
<dbReference type="OrthoDB" id="2394218at2759"/>
<dbReference type="Proteomes" id="UP000249402">
    <property type="component" value="Unassembled WGS sequence"/>
</dbReference>
<dbReference type="InterPro" id="IPR043129">
    <property type="entry name" value="ATPase_NBD"/>
</dbReference>
<keyword evidence="2" id="KW-1185">Reference proteome</keyword>
<protein>
    <recommendedName>
        <fullName evidence="3">Actin-like ATPase domain-containing protein</fullName>
    </recommendedName>
</protein>
<evidence type="ECO:0008006" key="3">
    <source>
        <dbReference type="Google" id="ProtNLM"/>
    </source>
</evidence>
<dbReference type="Gene3D" id="3.30.420.40">
    <property type="match status" value="1"/>
</dbReference>
<evidence type="ECO:0000313" key="2">
    <source>
        <dbReference type="Proteomes" id="UP000249402"/>
    </source>
</evidence>
<dbReference type="EMBL" id="KZ824446">
    <property type="protein sequence ID" value="RAK99425.1"/>
    <property type="molecule type" value="Genomic_DNA"/>
</dbReference>
<gene>
    <name evidence="1" type="ORF">BO80DRAFT_503207</name>
</gene>
<proteinExistence type="predicted"/>
<dbReference type="PANTHER" id="PTHR42749">
    <property type="entry name" value="CELL SHAPE-DETERMINING PROTEIN MREB"/>
    <property type="match status" value="1"/>
</dbReference>
<dbReference type="STRING" id="1448316.A0A395GV98"/>
<accession>A0A395GV98</accession>
<dbReference type="AlphaFoldDB" id="A0A395GV98"/>
<evidence type="ECO:0000313" key="1">
    <source>
        <dbReference type="EMBL" id="RAK99425.1"/>
    </source>
</evidence>
<name>A0A395GV98_9EURO</name>
<dbReference type="VEuPathDB" id="FungiDB:BO80DRAFT_503207"/>
<reference evidence="1 2" key="1">
    <citation type="submission" date="2018-02" db="EMBL/GenBank/DDBJ databases">
        <title>The genomes of Aspergillus section Nigri reveals drivers in fungal speciation.</title>
        <authorList>
            <consortium name="DOE Joint Genome Institute"/>
            <person name="Vesth T.C."/>
            <person name="Nybo J."/>
            <person name="Theobald S."/>
            <person name="Brandl J."/>
            <person name="Frisvad J.C."/>
            <person name="Nielsen K.F."/>
            <person name="Lyhne E.K."/>
            <person name="Kogle M.E."/>
            <person name="Kuo A."/>
            <person name="Riley R."/>
            <person name="Clum A."/>
            <person name="Nolan M."/>
            <person name="Lipzen A."/>
            <person name="Salamov A."/>
            <person name="Henrissat B."/>
            <person name="Wiebenga A."/>
            <person name="De vries R.P."/>
            <person name="Grigoriev I.V."/>
            <person name="Mortensen U.H."/>
            <person name="Andersen M.R."/>
            <person name="Baker S.E."/>
        </authorList>
    </citation>
    <scope>NUCLEOTIDE SEQUENCE [LARGE SCALE GENOMIC DNA]</scope>
    <source>
        <strain evidence="1 2">CBS 121593</strain>
    </source>
</reference>
<dbReference type="RefSeq" id="XP_025573753.1">
    <property type="nucleotide sequence ID" value="XM_025724374.1"/>
</dbReference>
<dbReference type="Gene3D" id="3.90.640.10">
    <property type="entry name" value="Actin, Chain A, domain 4"/>
    <property type="match status" value="1"/>
</dbReference>
<dbReference type="PANTHER" id="PTHR42749:SF1">
    <property type="entry name" value="CELL SHAPE-DETERMINING PROTEIN MREB"/>
    <property type="match status" value="1"/>
</dbReference>